<proteinExistence type="predicted"/>
<keyword evidence="3" id="KW-1185">Reference proteome</keyword>
<name>A0A238L1G8_9RHOB</name>
<gene>
    <name evidence="2" type="ORF">MAA8898_04054</name>
</gene>
<reference evidence="2 3" key="1">
    <citation type="submission" date="2017-05" db="EMBL/GenBank/DDBJ databases">
        <authorList>
            <person name="Song R."/>
            <person name="Chenine A.L."/>
            <person name="Ruprecht R.M."/>
        </authorList>
    </citation>
    <scope>NUCLEOTIDE SEQUENCE [LARGE SCALE GENOMIC DNA]</scope>
    <source>
        <strain evidence="2 3">CECT 8898</strain>
    </source>
</reference>
<dbReference type="RefSeq" id="WP_245853500.1">
    <property type="nucleotide sequence ID" value="NZ_FXYF01000014.1"/>
</dbReference>
<protein>
    <recommendedName>
        <fullName evidence="1">Anti-sigma factor NepR domain-containing protein</fullName>
    </recommendedName>
</protein>
<evidence type="ECO:0000259" key="1">
    <source>
        <dbReference type="Pfam" id="PF18557"/>
    </source>
</evidence>
<organism evidence="2 3">
    <name type="scientific">Maliponia aquimaris</name>
    <dbReference type="NCBI Taxonomy" id="1673631"/>
    <lineage>
        <taxon>Bacteria</taxon>
        <taxon>Pseudomonadati</taxon>
        <taxon>Pseudomonadota</taxon>
        <taxon>Alphaproteobacteria</taxon>
        <taxon>Rhodobacterales</taxon>
        <taxon>Paracoccaceae</taxon>
        <taxon>Maliponia</taxon>
    </lineage>
</organism>
<feature type="domain" description="Anti-sigma factor NepR" evidence="1">
    <location>
        <begin position="16"/>
        <end position="49"/>
    </location>
</feature>
<dbReference type="Pfam" id="PF18557">
    <property type="entry name" value="NepR"/>
    <property type="match status" value="1"/>
</dbReference>
<evidence type="ECO:0000313" key="3">
    <source>
        <dbReference type="Proteomes" id="UP000207598"/>
    </source>
</evidence>
<dbReference type="AlphaFoldDB" id="A0A238L1G8"/>
<dbReference type="EMBL" id="FXYF01000014">
    <property type="protein sequence ID" value="SMX48710.1"/>
    <property type="molecule type" value="Genomic_DNA"/>
</dbReference>
<dbReference type="Proteomes" id="UP000207598">
    <property type="component" value="Unassembled WGS sequence"/>
</dbReference>
<evidence type="ECO:0000313" key="2">
    <source>
        <dbReference type="EMBL" id="SMX48710.1"/>
    </source>
</evidence>
<accession>A0A238L1G8</accession>
<sequence length="59" mass="6832">MTEQMTRKQLNARIVDEIDRNLKQAFDDMATAPVPDRFAELLEQLKQAEARKREIGDDA</sequence>
<dbReference type="InterPro" id="IPR041649">
    <property type="entry name" value="NepR"/>
</dbReference>